<keyword evidence="9" id="KW-1185">Reference proteome</keyword>
<evidence type="ECO:0000313" key="8">
    <source>
        <dbReference type="EMBL" id="NWV28311.1"/>
    </source>
</evidence>
<proteinExistence type="predicted"/>
<dbReference type="Proteomes" id="UP000571324">
    <property type="component" value="Unassembled WGS sequence"/>
</dbReference>
<name>A0A7K6DN00_9PASS</name>
<dbReference type="AlphaFoldDB" id="A0A7K6DN00"/>
<keyword evidence="6" id="KW-1015">Disulfide bond</keyword>
<dbReference type="InterPro" id="IPR013783">
    <property type="entry name" value="Ig-like_fold"/>
</dbReference>
<dbReference type="InterPro" id="IPR052051">
    <property type="entry name" value="TCR_complex_component"/>
</dbReference>
<evidence type="ECO:0000256" key="7">
    <source>
        <dbReference type="ARBA" id="ARBA00023180"/>
    </source>
</evidence>
<evidence type="ECO:0000256" key="6">
    <source>
        <dbReference type="ARBA" id="ARBA00023157"/>
    </source>
</evidence>
<dbReference type="OrthoDB" id="9631130at2759"/>
<dbReference type="GO" id="GO:0005886">
    <property type="term" value="C:plasma membrane"/>
    <property type="evidence" value="ECO:0007669"/>
    <property type="project" value="UniProtKB-SubCell"/>
</dbReference>
<evidence type="ECO:0000256" key="4">
    <source>
        <dbReference type="ARBA" id="ARBA00022859"/>
    </source>
</evidence>
<reference evidence="8 9" key="1">
    <citation type="submission" date="2019-09" db="EMBL/GenBank/DDBJ databases">
        <title>Bird 10,000 Genomes (B10K) Project - Family phase.</title>
        <authorList>
            <person name="Zhang G."/>
        </authorList>
    </citation>
    <scope>NUCLEOTIDE SEQUENCE [LARGE SCALE GENOMIC DNA]</scope>
    <source>
        <strain evidence="8">B10K-DU-029-52</strain>
    </source>
</reference>
<dbReference type="SUPFAM" id="SSF48726">
    <property type="entry name" value="Immunoglobulin"/>
    <property type="match status" value="1"/>
</dbReference>
<dbReference type="PANTHER" id="PTHR19433:SF111">
    <property type="entry name" value="T CELL RECEPTOR ALPHA VARIABLE 4"/>
    <property type="match status" value="1"/>
</dbReference>
<evidence type="ECO:0000313" key="9">
    <source>
        <dbReference type="Proteomes" id="UP000571324"/>
    </source>
</evidence>
<gene>
    <name evidence="8" type="primary">Trav262_2</name>
    <name evidence="8" type="ORF">ORISOL_R07162</name>
</gene>
<keyword evidence="7" id="KW-0325">Glycoprotein</keyword>
<dbReference type="EMBL" id="VZRL01006025">
    <property type="protein sequence ID" value="NWV28311.1"/>
    <property type="molecule type" value="Genomic_DNA"/>
</dbReference>
<accession>A0A7K6DN00</accession>
<protein>
    <submittedName>
        <fullName evidence="8">TVAZ2 protein</fullName>
    </submittedName>
</protein>
<evidence type="ECO:0000256" key="2">
    <source>
        <dbReference type="ARBA" id="ARBA00022475"/>
    </source>
</evidence>
<keyword evidence="4" id="KW-0391">Immunity</keyword>
<dbReference type="Gene3D" id="2.60.40.10">
    <property type="entry name" value="Immunoglobulins"/>
    <property type="match status" value="1"/>
</dbReference>
<dbReference type="PANTHER" id="PTHR19433">
    <property type="entry name" value="T-CELL RECEPTOR ALPHA CHAIN V REGION-RELATED"/>
    <property type="match status" value="1"/>
</dbReference>
<dbReference type="GO" id="GO:0009617">
    <property type="term" value="P:response to bacterium"/>
    <property type="evidence" value="ECO:0007669"/>
    <property type="project" value="TreeGrafter"/>
</dbReference>
<keyword evidence="3" id="KW-0732">Signal</keyword>
<organism evidence="8 9">
    <name type="scientific">Origma solitaria</name>
    <dbReference type="NCBI Taxonomy" id="720586"/>
    <lineage>
        <taxon>Eukaryota</taxon>
        <taxon>Metazoa</taxon>
        <taxon>Chordata</taxon>
        <taxon>Craniata</taxon>
        <taxon>Vertebrata</taxon>
        <taxon>Euteleostomi</taxon>
        <taxon>Archelosauria</taxon>
        <taxon>Archosauria</taxon>
        <taxon>Dinosauria</taxon>
        <taxon>Saurischia</taxon>
        <taxon>Theropoda</taxon>
        <taxon>Coelurosauria</taxon>
        <taxon>Aves</taxon>
        <taxon>Neognathae</taxon>
        <taxon>Neoaves</taxon>
        <taxon>Telluraves</taxon>
        <taxon>Australaves</taxon>
        <taxon>Passeriformes</taxon>
        <taxon>Meliphagoidea</taxon>
        <taxon>Acanthizidae</taxon>
        <taxon>Origma</taxon>
    </lineage>
</organism>
<keyword evidence="2" id="KW-1003">Cell membrane</keyword>
<feature type="non-terminal residue" evidence="8">
    <location>
        <position position="1"/>
    </location>
</feature>
<keyword evidence="5" id="KW-0472">Membrane</keyword>
<comment type="caution">
    <text evidence="8">The sequence shown here is derived from an EMBL/GenBank/DDBJ whole genome shotgun (WGS) entry which is preliminary data.</text>
</comment>
<dbReference type="InterPro" id="IPR036179">
    <property type="entry name" value="Ig-like_dom_sf"/>
</dbReference>
<evidence type="ECO:0000256" key="5">
    <source>
        <dbReference type="ARBA" id="ARBA00023136"/>
    </source>
</evidence>
<feature type="non-terminal residue" evidence="8">
    <location>
        <position position="102"/>
    </location>
</feature>
<comment type="subcellular location">
    <subcellularLocation>
        <location evidence="1">Cell membrane</location>
    </subcellularLocation>
</comment>
<dbReference type="GO" id="GO:0002376">
    <property type="term" value="P:immune system process"/>
    <property type="evidence" value="ECO:0007669"/>
    <property type="project" value="UniProtKB-KW"/>
</dbReference>
<evidence type="ECO:0000256" key="1">
    <source>
        <dbReference type="ARBA" id="ARBA00004236"/>
    </source>
</evidence>
<evidence type="ECO:0000256" key="3">
    <source>
        <dbReference type="ARBA" id="ARBA00022729"/>
    </source>
</evidence>
<sequence length="102" mass="11277">FFAPVASGRAQVQQEPWLQTTEGTAINISCSHPTKLSSDYIHFYRQLPGRNPEFLALAARGSKDLLNIAGQLSVTEDGWSSALYLSWPRLGDAAVYYCALRD</sequence>